<dbReference type="PANTHER" id="PTHR12430">
    <property type="entry name" value="MITOCHONDRIAL IMPORT RECEPTOR SUBUNIT TOM20"/>
    <property type="match status" value="1"/>
</dbReference>
<dbReference type="GO" id="GO:0006605">
    <property type="term" value="P:protein targeting"/>
    <property type="evidence" value="ECO:0007669"/>
    <property type="project" value="InterPro"/>
</dbReference>
<organism evidence="12 14">
    <name type="scientific">Polyplax serrata</name>
    <name type="common">Common mouse louse</name>
    <dbReference type="NCBI Taxonomy" id="468196"/>
    <lineage>
        <taxon>Eukaryota</taxon>
        <taxon>Metazoa</taxon>
        <taxon>Ecdysozoa</taxon>
        <taxon>Arthropoda</taxon>
        <taxon>Hexapoda</taxon>
        <taxon>Insecta</taxon>
        <taxon>Pterygota</taxon>
        <taxon>Neoptera</taxon>
        <taxon>Paraneoptera</taxon>
        <taxon>Psocodea</taxon>
        <taxon>Troctomorpha</taxon>
        <taxon>Phthiraptera</taxon>
        <taxon>Anoplura</taxon>
        <taxon>Polyplacidae</taxon>
        <taxon>Polyplax</taxon>
    </lineage>
</organism>
<comment type="caution">
    <text evidence="12">The sequence shown here is derived from an EMBL/GenBank/DDBJ whole genome shotgun (WGS) entry which is preliminary data.</text>
</comment>
<dbReference type="GO" id="GO:0006886">
    <property type="term" value="P:intracellular protein transport"/>
    <property type="evidence" value="ECO:0007669"/>
    <property type="project" value="InterPro"/>
</dbReference>
<comment type="subcellular location">
    <subcellularLocation>
        <location evidence="1">Mitochondrion outer membrane</location>
        <topology evidence="1">Single-pass membrane protein</topology>
    </subcellularLocation>
</comment>
<evidence type="ECO:0000256" key="5">
    <source>
        <dbReference type="ARBA" id="ARBA00022787"/>
    </source>
</evidence>
<evidence type="ECO:0000256" key="7">
    <source>
        <dbReference type="ARBA" id="ARBA00022989"/>
    </source>
</evidence>
<dbReference type="Proteomes" id="UP001372834">
    <property type="component" value="Unassembled WGS sequence"/>
</dbReference>
<dbReference type="EMBL" id="JAWJWE010000038">
    <property type="protein sequence ID" value="KAK6623732.1"/>
    <property type="molecule type" value="Genomic_DNA"/>
</dbReference>
<dbReference type="GO" id="GO:0016031">
    <property type="term" value="P:tRNA import into mitochondrion"/>
    <property type="evidence" value="ECO:0007669"/>
    <property type="project" value="TreeGrafter"/>
</dbReference>
<dbReference type="PRINTS" id="PR00351">
    <property type="entry name" value="OM20RECEPTOR"/>
</dbReference>
<dbReference type="InterPro" id="IPR002056">
    <property type="entry name" value="MAS20"/>
</dbReference>
<dbReference type="Proteomes" id="UP001359485">
    <property type="component" value="Unassembled WGS sequence"/>
</dbReference>
<evidence type="ECO:0000256" key="10">
    <source>
        <dbReference type="PIRNR" id="PIRNR037707"/>
    </source>
</evidence>
<protein>
    <submittedName>
        <fullName evidence="12">Uncharacterized protein</fullName>
    </submittedName>
</protein>
<dbReference type="InterPro" id="IPR022422">
    <property type="entry name" value="MAS20_rcpt_metazoan"/>
</dbReference>
<name>A0AAN8S8K8_POLSC</name>
<evidence type="ECO:0000256" key="4">
    <source>
        <dbReference type="ARBA" id="ARBA00022692"/>
    </source>
</evidence>
<keyword evidence="7" id="KW-1133">Transmembrane helix</keyword>
<dbReference type="PIRSF" id="PIRSF037707">
    <property type="entry name" value="MAS20_rcpt"/>
    <property type="match status" value="1"/>
</dbReference>
<keyword evidence="13" id="KW-1185">Reference proteome</keyword>
<dbReference type="Gene3D" id="1.20.960.10">
    <property type="entry name" value="Mitochondrial outer membrane translocase complex, subunit Tom20 domain"/>
    <property type="match status" value="1"/>
</dbReference>
<dbReference type="Pfam" id="PF02064">
    <property type="entry name" value="MAS20"/>
    <property type="match status" value="1"/>
</dbReference>
<evidence type="ECO:0000256" key="2">
    <source>
        <dbReference type="ARBA" id="ARBA00005792"/>
    </source>
</evidence>
<accession>A0AAN8S8K8</accession>
<comment type="similarity">
    <text evidence="2 10">Belongs to the Tom20 family.</text>
</comment>
<dbReference type="PRINTS" id="PR01989">
    <property type="entry name" value="EUOM20RECPTR"/>
</dbReference>
<proteinExistence type="inferred from homology"/>
<dbReference type="EMBL" id="JAWJWF010000049">
    <property type="protein sequence ID" value="KAK6618988.1"/>
    <property type="molecule type" value="Genomic_DNA"/>
</dbReference>
<dbReference type="PANTHER" id="PTHR12430:SF0">
    <property type="entry name" value="TRANSLOCASE OF OUTER MITOCHONDRIAL MEMBRANE 20"/>
    <property type="match status" value="1"/>
</dbReference>
<dbReference type="GO" id="GO:0030943">
    <property type="term" value="F:mitochondrion targeting sequence binding"/>
    <property type="evidence" value="ECO:0007669"/>
    <property type="project" value="TreeGrafter"/>
</dbReference>
<gene>
    <name evidence="12" type="ORF">RUM43_009585</name>
    <name evidence="11" type="ORF">RUM44_003369</name>
</gene>
<keyword evidence="3" id="KW-0813">Transport</keyword>
<evidence type="ECO:0000256" key="9">
    <source>
        <dbReference type="ARBA" id="ARBA00023136"/>
    </source>
</evidence>
<dbReference type="AlphaFoldDB" id="A0AAN8S8K8"/>
<dbReference type="GO" id="GO:0030150">
    <property type="term" value="P:protein import into mitochondrial matrix"/>
    <property type="evidence" value="ECO:0007669"/>
    <property type="project" value="TreeGrafter"/>
</dbReference>
<dbReference type="GO" id="GO:0005742">
    <property type="term" value="C:mitochondrial outer membrane translocase complex"/>
    <property type="evidence" value="ECO:0007669"/>
    <property type="project" value="UniProtKB-UniRule"/>
</dbReference>
<evidence type="ECO:0000256" key="8">
    <source>
        <dbReference type="ARBA" id="ARBA00023128"/>
    </source>
</evidence>
<dbReference type="InterPro" id="IPR023392">
    <property type="entry name" value="Tom20_dom_sf"/>
</dbReference>
<evidence type="ECO:0000313" key="12">
    <source>
        <dbReference type="EMBL" id="KAK6623732.1"/>
    </source>
</evidence>
<sequence>MNSMFGLAVGVCGLAFVGYCVYFDNKRRNDPNFKKKLRERRRAAREAEAAAIRSQMPPLKDNAALQQFFLQEVQMGEEMLAHGDIVNGVEHLTNAVLVCSQPQQLLGILHNTLPPQVFQLLIQQLAVAGRQQPGGFGPQILGMAEEDVE</sequence>
<keyword evidence="9 10" id="KW-0472">Membrane</keyword>
<evidence type="ECO:0000313" key="11">
    <source>
        <dbReference type="EMBL" id="KAK6618988.1"/>
    </source>
</evidence>
<evidence type="ECO:0000256" key="1">
    <source>
        <dbReference type="ARBA" id="ARBA00004572"/>
    </source>
</evidence>
<evidence type="ECO:0000256" key="6">
    <source>
        <dbReference type="ARBA" id="ARBA00022927"/>
    </source>
</evidence>
<reference evidence="12 14" key="1">
    <citation type="submission" date="2023-10" db="EMBL/GenBank/DDBJ databases">
        <title>Genomes of two closely related lineages of the louse Polyplax serrata with different host specificities.</title>
        <authorList>
            <person name="Martinu J."/>
            <person name="Tarabai H."/>
            <person name="Stefka J."/>
            <person name="Hypsa V."/>
        </authorList>
    </citation>
    <scope>NUCLEOTIDE SEQUENCE [LARGE SCALE GENOMIC DNA]</scope>
    <source>
        <strain evidence="11">98ZLc_SE</strain>
        <strain evidence="12">HR10_N</strain>
    </source>
</reference>
<evidence type="ECO:0000313" key="13">
    <source>
        <dbReference type="Proteomes" id="UP001359485"/>
    </source>
</evidence>
<keyword evidence="6" id="KW-0653">Protein transport</keyword>
<dbReference type="SUPFAM" id="SSF47157">
    <property type="entry name" value="Mitochondrial import receptor subunit Tom20"/>
    <property type="match status" value="1"/>
</dbReference>
<keyword evidence="4" id="KW-0812">Transmembrane</keyword>
<dbReference type="GO" id="GO:0008320">
    <property type="term" value="F:protein transmembrane transporter activity"/>
    <property type="evidence" value="ECO:0007669"/>
    <property type="project" value="TreeGrafter"/>
</dbReference>
<evidence type="ECO:0000256" key="3">
    <source>
        <dbReference type="ARBA" id="ARBA00022448"/>
    </source>
</evidence>
<evidence type="ECO:0000313" key="14">
    <source>
        <dbReference type="Proteomes" id="UP001372834"/>
    </source>
</evidence>
<keyword evidence="5 10" id="KW-1000">Mitochondrion outer membrane</keyword>
<keyword evidence="8 10" id="KW-0496">Mitochondrion</keyword>